<dbReference type="EMBL" id="LT629787">
    <property type="protein sequence ID" value="SDU11462.1"/>
    <property type="molecule type" value="Genomic_DNA"/>
</dbReference>
<dbReference type="Gene3D" id="3.10.20.10">
    <property type="match status" value="1"/>
</dbReference>
<dbReference type="OrthoDB" id="3197277at2"/>
<sequence length="264" mass="28723">MPRPEPVPPFSYQTLHTPAQLHDACLADEVAVAINYNDLNHAVMMASPDDLHDFAIGFSLGQGIIEQPCELLDITIQHAGDHCQLDLELSSRRLWQLKRQRRQLAGTAGCGLCGNSALEQALPQLQPGPSRPLPRPEHLAGLRQRLAARQVRARQSGAMHAAGYIDAQGELRVCREDIGRHNALDKLIGALALARLPATEGFAIVTSRCSLELVHKAVRAGLPTLVSLAAPSQLSVRWASALGLNLIHLSQRAGPRVYRMEPVL</sequence>
<comment type="similarity">
    <text evidence="3">Belongs to the FdhD family.</text>
</comment>
<dbReference type="Gene3D" id="3.40.140.10">
    <property type="entry name" value="Cytidine Deaminase, domain 2"/>
    <property type="match status" value="1"/>
</dbReference>
<protein>
    <recommendedName>
        <fullName evidence="3">Sulfur carrier protein FdhD</fullName>
    </recommendedName>
</protein>
<evidence type="ECO:0000256" key="3">
    <source>
        <dbReference type="HAMAP-Rule" id="MF_00187"/>
    </source>
</evidence>
<dbReference type="GO" id="GO:0097163">
    <property type="term" value="F:sulfur carrier activity"/>
    <property type="evidence" value="ECO:0007669"/>
    <property type="project" value="UniProtKB-UniRule"/>
</dbReference>
<gene>
    <name evidence="3" type="primary">fdhD</name>
    <name evidence="4" type="ORF">SAMN05216210_1840</name>
</gene>
<keyword evidence="1 3" id="KW-0963">Cytoplasm</keyword>
<dbReference type="PIRSF" id="PIRSF015626">
    <property type="entry name" value="FdhD"/>
    <property type="match status" value="1"/>
</dbReference>
<dbReference type="Proteomes" id="UP000243924">
    <property type="component" value="Chromosome I"/>
</dbReference>
<feature type="active site" description="Cysteine persulfide intermediate" evidence="3">
    <location>
        <position position="110"/>
    </location>
</feature>
<evidence type="ECO:0000313" key="5">
    <source>
        <dbReference type="Proteomes" id="UP000243924"/>
    </source>
</evidence>
<keyword evidence="2 3" id="KW-0501">Molybdenum cofactor biosynthesis</keyword>
<dbReference type="GO" id="GO:0006777">
    <property type="term" value="P:Mo-molybdopterin cofactor biosynthetic process"/>
    <property type="evidence" value="ECO:0007669"/>
    <property type="project" value="UniProtKB-UniRule"/>
</dbReference>
<dbReference type="InterPro" id="IPR003786">
    <property type="entry name" value="FdhD"/>
</dbReference>
<organism evidence="4 5">
    <name type="scientific">Halopseudomonas salegens</name>
    <dbReference type="NCBI Taxonomy" id="1434072"/>
    <lineage>
        <taxon>Bacteria</taxon>
        <taxon>Pseudomonadati</taxon>
        <taxon>Pseudomonadota</taxon>
        <taxon>Gammaproteobacteria</taxon>
        <taxon>Pseudomonadales</taxon>
        <taxon>Pseudomonadaceae</taxon>
        <taxon>Halopseudomonas</taxon>
    </lineage>
</organism>
<accession>A0A1H2FVU4</accession>
<dbReference type="AlphaFoldDB" id="A0A1H2FVU4"/>
<evidence type="ECO:0000313" key="4">
    <source>
        <dbReference type="EMBL" id="SDU11462.1"/>
    </source>
</evidence>
<comment type="caution">
    <text evidence="3">Lacks conserved residue(s) required for the propagation of feature annotation.</text>
</comment>
<dbReference type="InterPro" id="IPR016193">
    <property type="entry name" value="Cytidine_deaminase-like"/>
</dbReference>
<proteinExistence type="inferred from homology"/>
<reference evidence="5" key="1">
    <citation type="submission" date="2016-10" db="EMBL/GenBank/DDBJ databases">
        <authorList>
            <person name="Varghese N."/>
            <person name="Submissions S."/>
        </authorList>
    </citation>
    <scope>NUCLEOTIDE SEQUENCE [LARGE SCALE GENOMIC DNA]</scope>
    <source>
        <strain evidence="5">CECT 8338</strain>
    </source>
</reference>
<evidence type="ECO:0000256" key="2">
    <source>
        <dbReference type="ARBA" id="ARBA00023150"/>
    </source>
</evidence>
<comment type="subcellular location">
    <subcellularLocation>
        <location evidence="3">Cytoplasm</location>
    </subcellularLocation>
</comment>
<dbReference type="PANTHER" id="PTHR30592:SF1">
    <property type="entry name" value="SULFUR CARRIER PROTEIN FDHD"/>
    <property type="match status" value="1"/>
</dbReference>
<dbReference type="RefSeq" id="WP_092386215.1">
    <property type="nucleotide sequence ID" value="NZ_LT629787.1"/>
</dbReference>
<dbReference type="HAMAP" id="MF_00187">
    <property type="entry name" value="FdhD"/>
    <property type="match status" value="1"/>
</dbReference>
<dbReference type="PANTHER" id="PTHR30592">
    <property type="entry name" value="FORMATE DEHYDROGENASE"/>
    <property type="match status" value="1"/>
</dbReference>
<dbReference type="Pfam" id="PF02634">
    <property type="entry name" value="FdhD-NarQ"/>
    <property type="match status" value="1"/>
</dbReference>
<comment type="function">
    <text evidence="3">Required for formate dehydrogenase (FDH) activity. Acts as a sulfur carrier protein that transfers sulfur from IscS to the molybdenum cofactor prior to its insertion into FDH.</text>
</comment>
<dbReference type="GO" id="GO:0016783">
    <property type="term" value="F:sulfurtransferase activity"/>
    <property type="evidence" value="ECO:0007669"/>
    <property type="project" value="InterPro"/>
</dbReference>
<dbReference type="SUPFAM" id="SSF53927">
    <property type="entry name" value="Cytidine deaminase-like"/>
    <property type="match status" value="1"/>
</dbReference>
<dbReference type="GO" id="GO:0005737">
    <property type="term" value="C:cytoplasm"/>
    <property type="evidence" value="ECO:0007669"/>
    <property type="project" value="UniProtKB-SubCell"/>
</dbReference>
<dbReference type="NCBIfam" id="TIGR00129">
    <property type="entry name" value="fdhD_narQ"/>
    <property type="match status" value="1"/>
</dbReference>
<dbReference type="STRING" id="1434072.SAMN05216210_1840"/>
<name>A0A1H2FVU4_9GAMM</name>
<keyword evidence="5" id="KW-1185">Reference proteome</keyword>
<evidence type="ECO:0000256" key="1">
    <source>
        <dbReference type="ARBA" id="ARBA00022490"/>
    </source>
</evidence>